<dbReference type="Proteomes" id="UP000053958">
    <property type="component" value="Unassembled WGS sequence"/>
</dbReference>
<accession>A0A0F4YX43</accession>
<name>A0A0F4YX43_RASE3</name>
<dbReference type="GeneID" id="25315508"/>
<keyword evidence="2" id="KW-1185">Reference proteome</keyword>
<dbReference type="RefSeq" id="XP_013329416.1">
    <property type="nucleotide sequence ID" value="XM_013473962.1"/>
</dbReference>
<organism evidence="1 2">
    <name type="scientific">Rasamsonia emersonii (strain ATCC 16479 / CBS 393.64 / IMI 116815)</name>
    <dbReference type="NCBI Taxonomy" id="1408163"/>
    <lineage>
        <taxon>Eukaryota</taxon>
        <taxon>Fungi</taxon>
        <taxon>Dikarya</taxon>
        <taxon>Ascomycota</taxon>
        <taxon>Pezizomycotina</taxon>
        <taxon>Eurotiomycetes</taxon>
        <taxon>Eurotiomycetidae</taxon>
        <taxon>Eurotiales</taxon>
        <taxon>Trichocomaceae</taxon>
        <taxon>Rasamsonia</taxon>
    </lineage>
</organism>
<sequence length="166" mass="18258">MVFGRGGHCAVHSYPLLLYGSTNPDKFPNTPLFQRLVSGASKQTMTTHHVESSSKTMLWIEKPGCLKSLASEPAPSRAVVLPYKLPLISQRLCHKNEAMREEVLLSPSGLLSLTSKFAYLLLVAITLGPAQDEEYDPNFTRASGSEIASHQKANCASGRIKREFKQ</sequence>
<dbReference type="AlphaFoldDB" id="A0A0F4YX43"/>
<proteinExistence type="predicted"/>
<protein>
    <submittedName>
        <fullName evidence="1">Uncharacterized protein</fullName>
    </submittedName>
</protein>
<evidence type="ECO:0000313" key="1">
    <source>
        <dbReference type="EMBL" id="KKA22804.1"/>
    </source>
</evidence>
<gene>
    <name evidence="1" type="ORF">T310_3158</name>
</gene>
<dbReference type="EMBL" id="LASV01000124">
    <property type="protein sequence ID" value="KKA22804.1"/>
    <property type="molecule type" value="Genomic_DNA"/>
</dbReference>
<reference evidence="1 2" key="1">
    <citation type="submission" date="2015-04" db="EMBL/GenBank/DDBJ databases">
        <authorList>
            <person name="Heijne W.H."/>
            <person name="Fedorova N.D."/>
            <person name="Nierman W.C."/>
            <person name="Vollebregt A.W."/>
            <person name="Zhao Z."/>
            <person name="Wu L."/>
            <person name="Kumar M."/>
            <person name="Stam H."/>
            <person name="van den Berg M.A."/>
            <person name="Pel H.J."/>
        </authorList>
    </citation>
    <scope>NUCLEOTIDE SEQUENCE [LARGE SCALE GENOMIC DNA]</scope>
    <source>
        <strain evidence="1 2">CBS 393.64</strain>
    </source>
</reference>
<evidence type="ECO:0000313" key="2">
    <source>
        <dbReference type="Proteomes" id="UP000053958"/>
    </source>
</evidence>
<comment type="caution">
    <text evidence="1">The sequence shown here is derived from an EMBL/GenBank/DDBJ whole genome shotgun (WGS) entry which is preliminary data.</text>
</comment>